<feature type="region of interest" description="Disordered" evidence="1">
    <location>
        <begin position="1"/>
        <end position="222"/>
    </location>
</feature>
<proteinExistence type="predicted"/>
<feature type="non-terminal residue" evidence="2">
    <location>
        <position position="222"/>
    </location>
</feature>
<feature type="compositionally biased region" description="Basic residues" evidence="1">
    <location>
        <begin position="179"/>
        <end position="214"/>
    </location>
</feature>
<protein>
    <submittedName>
        <fullName evidence="2">LSU ribosomal protein L3p (L3e)</fullName>
    </submittedName>
</protein>
<dbReference type="AlphaFoldDB" id="A0A6J4HPA9"/>
<dbReference type="EMBL" id="CADCTB010000077">
    <property type="protein sequence ID" value="CAA9230488.1"/>
    <property type="molecule type" value="Genomic_DNA"/>
</dbReference>
<organism evidence="2">
    <name type="scientific">uncultured Acidimicrobiales bacterium</name>
    <dbReference type="NCBI Taxonomy" id="310071"/>
    <lineage>
        <taxon>Bacteria</taxon>
        <taxon>Bacillati</taxon>
        <taxon>Actinomycetota</taxon>
        <taxon>Acidimicrobiia</taxon>
        <taxon>Acidimicrobiales</taxon>
        <taxon>environmental samples</taxon>
    </lineage>
</organism>
<dbReference type="GO" id="GO:0005840">
    <property type="term" value="C:ribosome"/>
    <property type="evidence" value="ECO:0007669"/>
    <property type="project" value="UniProtKB-KW"/>
</dbReference>
<keyword evidence="2" id="KW-0687">Ribonucleoprotein</keyword>
<reference evidence="2" key="1">
    <citation type="submission" date="2020-02" db="EMBL/GenBank/DDBJ databases">
        <authorList>
            <person name="Meier V. D."/>
        </authorList>
    </citation>
    <scope>NUCLEOTIDE SEQUENCE</scope>
    <source>
        <strain evidence="2">AVDCRST_MAG10</strain>
    </source>
</reference>
<gene>
    <name evidence="2" type="ORF">AVDCRST_MAG10-1138</name>
</gene>
<feature type="compositionally biased region" description="Basic and acidic residues" evidence="1">
    <location>
        <begin position="1"/>
        <end position="23"/>
    </location>
</feature>
<evidence type="ECO:0000256" key="1">
    <source>
        <dbReference type="SAM" id="MobiDB-lite"/>
    </source>
</evidence>
<evidence type="ECO:0000313" key="2">
    <source>
        <dbReference type="EMBL" id="CAA9230488.1"/>
    </source>
</evidence>
<sequence>GKEGDRRREGRHDTDLGRPEPCHSGHPRTGCAVPGGAGEDSRERRLQRGPGHVRGPAPVQAEQARRRPLRQGGGGPGHAPRRAAGRRLGPVRRRRRDHRHHPERRREGRRHGRQQRQGLRRRDEAPQLQGLGRRARHSQEAPLTGRHRGLRHAGPGVQGHQDGRPHGPPAGDHPEHRSRPGRRRPPDHPAQGRRPRPPGRAGAHPRRRPRRQRLHQQPEREL</sequence>
<feature type="non-terminal residue" evidence="2">
    <location>
        <position position="1"/>
    </location>
</feature>
<accession>A0A6J4HPA9</accession>
<feature type="compositionally biased region" description="Basic residues" evidence="1">
    <location>
        <begin position="79"/>
        <end position="114"/>
    </location>
</feature>
<name>A0A6J4HPA9_9ACTN</name>
<keyword evidence="2" id="KW-0689">Ribosomal protein</keyword>